<organism evidence="2 3">
    <name type="scientific">Vigna mungo</name>
    <name type="common">Black gram</name>
    <name type="synonym">Phaseolus mungo</name>
    <dbReference type="NCBI Taxonomy" id="3915"/>
    <lineage>
        <taxon>Eukaryota</taxon>
        <taxon>Viridiplantae</taxon>
        <taxon>Streptophyta</taxon>
        <taxon>Embryophyta</taxon>
        <taxon>Tracheophyta</taxon>
        <taxon>Spermatophyta</taxon>
        <taxon>Magnoliopsida</taxon>
        <taxon>eudicotyledons</taxon>
        <taxon>Gunneridae</taxon>
        <taxon>Pentapetalae</taxon>
        <taxon>rosids</taxon>
        <taxon>fabids</taxon>
        <taxon>Fabales</taxon>
        <taxon>Fabaceae</taxon>
        <taxon>Papilionoideae</taxon>
        <taxon>50 kb inversion clade</taxon>
        <taxon>NPAAA clade</taxon>
        <taxon>indigoferoid/millettioid clade</taxon>
        <taxon>Phaseoleae</taxon>
        <taxon>Vigna</taxon>
    </lineage>
</organism>
<proteinExistence type="predicted"/>
<evidence type="ECO:0000313" key="2">
    <source>
        <dbReference type="EMBL" id="WVZ16702.1"/>
    </source>
</evidence>
<sequence>NTKPHLSLLFHLEFNFLTFFLYINPFNPNACPSLSHNLISKPRLSQPSFRDKIGMCSFSSKQPPYLSLLFVLNPPCSFKTHRHHCHIQKESTSARSKKKEKDDFEERNEDEKLEVVHGEQKHH</sequence>
<feature type="non-terminal residue" evidence="2">
    <location>
        <position position="1"/>
    </location>
</feature>
<gene>
    <name evidence="2" type="ORF">V8G54_009684</name>
</gene>
<dbReference type="Proteomes" id="UP001374535">
    <property type="component" value="Chromosome 3"/>
</dbReference>
<evidence type="ECO:0000256" key="1">
    <source>
        <dbReference type="SAM" id="MobiDB-lite"/>
    </source>
</evidence>
<reference evidence="2 3" key="1">
    <citation type="journal article" date="2023" name="Life. Sci Alliance">
        <title>Evolutionary insights into 3D genome organization and epigenetic landscape of Vigna mungo.</title>
        <authorList>
            <person name="Junaid A."/>
            <person name="Singh B."/>
            <person name="Bhatia S."/>
        </authorList>
    </citation>
    <scope>NUCLEOTIDE SEQUENCE [LARGE SCALE GENOMIC DNA]</scope>
    <source>
        <strain evidence="2">Urdbean</strain>
    </source>
</reference>
<name>A0AAQ3NXP0_VIGMU</name>
<feature type="region of interest" description="Disordered" evidence="1">
    <location>
        <begin position="84"/>
        <end position="123"/>
    </location>
</feature>
<dbReference type="AlphaFoldDB" id="A0AAQ3NXP0"/>
<feature type="compositionally biased region" description="Basic and acidic residues" evidence="1">
    <location>
        <begin position="99"/>
        <end position="123"/>
    </location>
</feature>
<keyword evidence="3" id="KW-1185">Reference proteome</keyword>
<protein>
    <submittedName>
        <fullName evidence="2">Uncharacterized protein</fullName>
    </submittedName>
</protein>
<accession>A0AAQ3NXP0</accession>
<evidence type="ECO:0000313" key="3">
    <source>
        <dbReference type="Proteomes" id="UP001374535"/>
    </source>
</evidence>
<dbReference type="EMBL" id="CP144698">
    <property type="protein sequence ID" value="WVZ16702.1"/>
    <property type="molecule type" value="Genomic_DNA"/>
</dbReference>